<accession>A0ABX2QKF2</accession>
<gene>
    <name evidence="1" type="ORF">HV823_17465</name>
</gene>
<evidence type="ECO:0000313" key="1">
    <source>
        <dbReference type="EMBL" id="NVP57048.1"/>
    </source>
</evidence>
<dbReference type="Proteomes" id="UP000659172">
    <property type="component" value="Unassembled WGS sequence"/>
</dbReference>
<comment type="caution">
    <text evidence="1">The sequence shown here is derived from an EMBL/GenBank/DDBJ whole genome shotgun (WGS) entry which is preliminary data.</text>
</comment>
<proteinExistence type="predicted"/>
<name>A0ABX2QKF2_9HYPH</name>
<keyword evidence="2" id="KW-1185">Reference proteome</keyword>
<sequence length="98" mass="10846">MVTGSGPHTDKAQGLASALRRFPTHAAQIHTLIERNESFRGMCEDLACVERALLSVDELPEIIRAARRVEFVQMADSLAAEIERALGQIKVSARKLFE</sequence>
<evidence type="ECO:0000313" key="2">
    <source>
        <dbReference type="Proteomes" id="UP000659172"/>
    </source>
</evidence>
<dbReference type="RefSeq" id="WP_176951006.1">
    <property type="nucleotide sequence ID" value="NZ_JABXYK010000010.1"/>
</dbReference>
<reference evidence="1 2" key="1">
    <citation type="submission" date="2020-06" db="EMBL/GenBank/DDBJ databases">
        <title>Rhizobium sp.nov. isolated from the tomato plant.</title>
        <authorList>
            <person name="Thin K.K."/>
            <person name="Zhang X."/>
            <person name="He S."/>
        </authorList>
    </citation>
    <scope>NUCLEOTIDE SEQUENCE [LARGE SCALE GENOMIC DNA]</scope>
    <source>
        <strain evidence="1 2">DBTS2</strain>
    </source>
</reference>
<protein>
    <submittedName>
        <fullName evidence="1">Uncharacterized protein</fullName>
    </submittedName>
</protein>
<dbReference type="EMBL" id="JABXYK010000010">
    <property type="protein sequence ID" value="NVP57048.1"/>
    <property type="molecule type" value="Genomic_DNA"/>
</dbReference>
<organism evidence="1 2">
    <name type="scientific">Mycoplana rhizolycopersici</name>
    <dbReference type="NCBI Taxonomy" id="2746702"/>
    <lineage>
        <taxon>Bacteria</taxon>
        <taxon>Pseudomonadati</taxon>
        <taxon>Pseudomonadota</taxon>
        <taxon>Alphaproteobacteria</taxon>
        <taxon>Hyphomicrobiales</taxon>
        <taxon>Rhizobiaceae</taxon>
        <taxon>Mycoplana</taxon>
    </lineage>
</organism>